<dbReference type="InterPro" id="IPR023828">
    <property type="entry name" value="Peptidase_S8_Ser-AS"/>
</dbReference>
<evidence type="ECO:0000256" key="2">
    <source>
        <dbReference type="ARBA" id="ARBA00022670"/>
    </source>
</evidence>
<feature type="compositionally biased region" description="Basic and acidic residues" evidence="7">
    <location>
        <begin position="192"/>
        <end position="207"/>
    </location>
</feature>
<dbReference type="InterPro" id="IPR045051">
    <property type="entry name" value="SBT"/>
</dbReference>
<keyword evidence="5 6" id="KW-0720">Serine protease</keyword>
<dbReference type="Gene3D" id="2.60.40.2310">
    <property type="match status" value="1"/>
</dbReference>
<name>A0ABQ8HA80_9ROSI</name>
<dbReference type="CDD" id="cd04852">
    <property type="entry name" value="Peptidases_S8_3"/>
    <property type="match status" value="1"/>
</dbReference>
<evidence type="ECO:0008006" key="14">
    <source>
        <dbReference type="Google" id="ProtNLM"/>
    </source>
</evidence>
<evidence type="ECO:0000256" key="7">
    <source>
        <dbReference type="SAM" id="MobiDB-lite"/>
    </source>
</evidence>
<evidence type="ECO:0000256" key="6">
    <source>
        <dbReference type="PROSITE-ProRule" id="PRU01240"/>
    </source>
</evidence>
<dbReference type="CDD" id="cd02120">
    <property type="entry name" value="PA_subtilisin_like"/>
    <property type="match status" value="1"/>
</dbReference>
<comment type="similarity">
    <text evidence="1 6">Belongs to the peptidase S8 family.</text>
</comment>
<dbReference type="InterPro" id="IPR037045">
    <property type="entry name" value="S8pro/Inhibitor_I9_sf"/>
</dbReference>
<evidence type="ECO:0000313" key="12">
    <source>
        <dbReference type="EMBL" id="KAH7553388.1"/>
    </source>
</evidence>
<dbReference type="PROSITE" id="PS51892">
    <property type="entry name" value="SUBTILASE"/>
    <property type="match status" value="1"/>
</dbReference>
<reference evidence="12 13" key="1">
    <citation type="submission" date="2021-02" db="EMBL/GenBank/DDBJ databases">
        <title>Plant Genome Project.</title>
        <authorList>
            <person name="Zhang R.-G."/>
        </authorList>
    </citation>
    <scope>NUCLEOTIDE SEQUENCE [LARGE SCALE GENOMIC DNA]</scope>
    <source>
        <tissue evidence="12">Leaves</tissue>
    </source>
</reference>
<evidence type="ECO:0000256" key="4">
    <source>
        <dbReference type="ARBA" id="ARBA00022801"/>
    </source>
</evidence>
<keyword evidence="13" id="KW-1185">Reference proteome</keyword>
<accession>A0ABQ8HA80</accession>
<feature type="domain" description="Inhibitor I9" evidence="10">
    <location>
        <begin position="33"/>
        <end position="111"/>
    </location>
</feature>
<keyword evidence="2 6" id="KW-0645">Protease</keyword>
<protein>
    <recommendedName>
        <fullName evidence="14">Subtilisin-like protease SBT4.15</fullName>
    </recommendedName>
</protein>
<dbReference type="PANTHER" id="PTHR10795">
    <property type="entry name" value="PROPROTEIN CONVERTASE SUBTILISIN/KEXIN"/>
    <property type="match status" value="1"/>
</dbReference>
<feature type="chain" id="PRO_5045638520" description="Subtilisin-like protease SBT4.15" evidence="8">
    <location>
        <begin position="25"/>
        <end position="748"/>
    </location>
</feature>
<dbReference type="InterPro" id="IPR041469">
    <property type="entry name" value="Subtilisin-like_FN3"/>
</dbReference>
<evidence type="ECO:0000256" key="8">
    <source>
        <dbReference type="SAM" id="SignalP"/>
    </source>
</evidence>
<evidence type="ECO:0000256" key="5">
    <source>
        <dbReference type="ARBA" id="ARBA00022825"/>
    </source>
</evidence>
<dbReference type="InterPro" id="IPR036852">
    <property type="entry name" value="Peptidase_S8/S53_dom_sf"/>
</dbReference>
<dbReference type="InterPro" id="IPR034197">
    <property type="entry name" value="Peptidases_S8_3"/>
</dbReference>
<sequence length="748" mass="79831">MDIKQNNILAFVFHVILVATLINCSTDHERKPYIVYMGALSDGAGISVMEEHQGLLSRAIGDEKIARESRVYSYGKSFNGFVARLLPQEAQRLSEDESVVSVFPNTRRKLHTTRTWDFLGMTKTLKRRQTESNIVVAVLDTGIYIKSPSFNDKGFGPPPAKWKGKCVTGRNFTGCNNKVIGAKYYNLDNAGDPERDDISPADTDGHGTHTSSTAAGVAVRGASLYGLAKGTARGGVPSARIAMYKVCWNGGGCSDMDLLAAFDDAIQDGVDLISVSIGGASRSFLDDPIAIGSFHAMKKGILTSCSAGNDGPYAGTVENVAPWIFTVAATGVDRKFETAVKLGNGAAVSGISVNTFTPRKKMYPLTNGVHAANATGYNYGNVSACDYGTLSEDKVKGKIVYCLGSATQDYTIKFLGGAGTIMALDAPSDIAFTTFLPATSVVAKDGISIDRYINSTKNPQAVIYKTRTANTTAPFVASFSSRGPQSINLNILKPDIAAPGLDILAAYSQLVSITGDITDKRIAPFNIISGTSMACPHVAAAAAYVKSFHPDWSPAAIKSALMTTAIPMKIKPEDAELGSGSGQINPRKAIHPGLVYDISLSSYLSFLCKEGYNGTDIGRLIGGKNKHDCSSFSPARGTDGLNYPSMHMQLNETASRISAVFYRTVTNVGYGDSVYKATVASPKGLSVQVVPSTLKFDRLHKKQSFKVVVKGRPMKKGTSILSALLEWSDSKHSVKSPILVYKLLPLSG</sequence>
<dbReference type="Gene3D" id="3.30.70.80">
    <property type="entry name" value="Peptidase S8 propeptide/proteinase inhibitor I9"/>
    <property type="match status" value="1"/>
</dbReference>
<feature type="domain" description="Peptidase S8/S53" evidence="9">
    <location>
        <begin position="132"/>
        <end position="565"/>
    </location>
</feature>
<evidence type="ECO:0000259" key="10">
    <source>
        <dbReference type="Pfam" id="PF05922"/>
    </source>
</evidence>
<proteinExistence type="inferred from homology"/>
<feature type="active site" description="Charge relay system" evidence="6">
    <location>
        <position position="140"/>
    </location>
</feature>
<comment type="caution">
    <text evidence="12">The sequence shown here is derived from an EMBL/GenBank/DDBJ whole genome shotgun (WGS) entry which is preliminary data.</text>
</comment>
<evidence type="ECO:0000256" key="3">
    <source>
        <dbReference type="ARBA" id="ARBA00022729"/>
    </source>
</evidence>
<evidence type="ECO:0000259" key="9">
    <source>
        <dbReference type="Pfam" id="PF00082"/>
    </source>
</evidence>
<dbReference type="Gene3D" id="3.50.30.30">
    <property type="match status" value="1"/>
</dbReference>
<feature type="region of interest" description="Disordered" evidence="7">
    <location>
        <begin position="191"/>
        <end position="212"/>
    </location>
</feature>
<keyword evidence="3 8" id="KW-0732">Signal</keyword>
<dbReference type="Pfam" id="PF17766">
    <property type="entry name" value="fn3_6"/>
    <property type="match status" value="1"/>
</dbReference>
<feature type="domain" description="Subtilisin-like protease fibronectin type-III" evidence="11">
    <location>
        <begin position="641"/>
        <end position="740"/>
    </location>
</feature>
<gene>
    <name evidence="12" type="ORF">JRO89_XS12G0006300</name>
</gene>
<dbReference type="InterPro" id="IPR010259">
    <property type="entry name" value="S8pro/Inhibitor_I9"/>
</dbReference>
<dbReference type="Proteomes" id="UP000827721">
    <property type="component" value="Unassembled WGS sequence"/>
</dbReference>
<dbReference type="InterPro" id="IPR015500">
    <property type="entry name" value="Peptidase_S8_subtilisin-rel"/>
</dbReference>
<feature type="active site" description="Charge relay system" evidence="6">
    <location>
        <position position="206"/>
    </location>
</feature>
<dbReference type="PRINTS" id="PR00723">
    <property type="entry name" value="SUBTILISIN"/>
</dbReference>
<dbReference type="PROSITE" id="PS00138">
    <property type="entry name" value="SUBTILASE_SER"/>
    <property type="match status" value="1"/>
</dbReference>
<dbReference type="Pfam" id="PF05922">
    <property type="entry name" value="Inhibitor_I9"/>
    <property type="match status" value="1"/>
</dbReference>
<dbReference type="InterPro" id="IPR000209">
    <property type="entry name" value="Peptidase_S8/S53_dom"/>
</dbReference>
<evidence type="ECO:0000256" key="1">
    <source>
        <dbReference type="ARBA" id="ARBA00011073"/>
    </source>
</evidence>
<organism evidence="12 13">
    <name type="scientific">Xanthoceras sorbifolium</name>
    <dbReference type="NCBI Taxonomy" id="99658"/>
    <lineage>
        <taxon>Eukaryota</taxon>
        <taxon>Viridiplantae</taxon>
        <taxon>Streptophyta</taxon>
        <taxon>Embryophyta</taxon>
        <taxon>Tracheophyta</taxon>
        <taxon>Spermatophyta</taxon>
        <taxon>Magnoliopsida</taxon>
        <taxon>eudicotyledons</taxon>
        <taxon>Gunneridae</taxon>
        <taxon>Pentapetalae</taxon>
        <taxon>rosids</taxon>
        <taxon>malvids</taxon>
        <taxon>Sapindales</taxon>
        <taxon>Sapindaceae</taxon>
        <taxon>Xanthoceroideae</taxon>
        <taxon>Xanthoceras</taxon>
    </lineage>
</organism>
<dbReference type="EMBL" id="JAFEMO010000012">
    <property type="protein sequence ID" value="KAH7553388.1"/>
    <property type="molecule type" value="Genomic_DNA"/>
</dbReference>
<keyword evidence="4 6" id="KW-0378">Hydrolase</keyword>
<dbReference type="Pfam" id="PF00082">
    <property type="entry name" value="Peptidase_S8"/>
    <property type="match status" value="1"/>
</dbReference>
<feature type="active site" description="Charge relay system" evidence="6">
    <location>
        <position position="532"/>
    </location>
</feature>
<dbReference type="Gene3D" id="3.40.50.200">
    <property type="entry name" value="Peptidase S8/S53 domain"/>
    <property type="match status" value="1"/>
</dbReference>
<evidence type="ECO:0000313" key="13">
    <source>
        <dbReference type="Proteomes" id="UP000827721"/>
    </source>
</evidence>
<evidence type="ECO:0000259" key="11">
    <source>
        <dbReference type="Pfam" id="PF17766"/>
    </source>
</evidence>
<dbReference type="SUPFAM" id="SSF52743">
    <property type="entry name" value="Subtilisin-like"/>
    <property type="match status" value="1"/>
</dbReference>
<feature type="signal peptide" evidence="8">
    <location>
        <begin position="1"/>
        <end position="24"/>
    </location>
</feature>